<feature type="transmembrane region" description="Helical" evidence="6">
    <location>
        <begin position="123"/>
        <end position="142"/>
    </location>
</feature>
<feature type="transmembrane region" description="Helical" evidence="6">
    <location>
        <begin position="422"/>
        <end position="443"/>
    </location>
</feature>
<comment type="caution">
    <text evidence="7">The sequence shown here is derived from an EMBL/GenBank/DDBJ whole genome shotgun (WGS) entry which is preliminary data.</text>
</comment>
<dbReference type="SUPFAM" id="SSF103473">
    <property type="entry name" value="MFS general substrate transporter"/>
    <property type="match status" value="1"/>
</dbReference>
<feature type="region of interest" description="Disordered" evidence="5">
    <location>
        <begin position="464"/>
        <end position="833"/>
    </location>
</feature>
<feature type="compositionally biased region" description="Basic residues" evidence="5">
    <location>
        <begin position="486"/>
        <end position="498"/>
    </location>
</feature>
<feature type="compositionally biased region" description="Polar residues" evidence="5">
    <location>
        <begin position="653"/>
        <end position="666"/>
    </location>
</feature>
<evidence type="ECO:0000256" key="5">
    <source>
        <dbReference type="SAM" id="MobiDB-lite"/>
    </source>
</evidence>
<feature type="transmembrane region" description="Helical" evidence="6">
    <location>
        <begin position="380"/>
        <end position="402"/>
    </location>
</feature>
<name>A0A9Q0RLV0_BLOTA</name>
<dbReference type="GO" id="GO:0022857">
    <property type="term" value="F:transmembrane transporter activity"/>
    <property type="evidence" value="ECO:0007669"/>
    <property type="project" value="TreeGrafter"/>
</dbReference>
<evidence type="ECO:0000313" key="8">
    <source>
        <dbReference type="Proteomes" id="UP001142055"/>
    </source>
</evidence>
<feature type="compositionally biased region" description="Polar residues" evidence="5">
    <location>
        <begin position="510"/>
        <end position="526"/>
    </location>
</feature>
<organism evidence="7 8">
    <name type="scientific">Blomia tropicalis</name>
    <name type="common">Mite</name>
    <dbReference type="NCBI Taxonomy" id="40697"/>
    <lineage>
        <taxon>Eukaryota</taxon>
        <taxon>Metazoa</taxon>
        <taxon>Ecdysozoa</taxon>
        <taxon>Arthropoda</taxon>
        <taxon>Chelicerata</taxon>
        <taxon>Arachnida</taxon>
        <taxon>Acari</taxon>
        <taxon>Acariformes</taxon>
        <taxon>Sarcoptiformes</taxon>
        <taxon>Astigmata</taxon>
        <taxon>Glycyphagoidea</taxon>
        <taxon>Echimyopodidae</taxon>
        <taxon>Blomia</taxon>
    </lineage>
</organism>
<keyword evidence="3 6" id="KW-1133">Transmembrane helix</keyword>
<evidence type="ECO:0000313" key="7">
    <source>
        <dbReference type="EMBL" id="KAJ6220718.1"/>
    </source>
</evidence>
<feature type="transmembrane region" description="Helical" evidence="6">
    <location>
        <begin position="163"/>
        <end position="184"/>
    </location>
</feature>
<evidence type="ECO:0000256" key="2">
    <source>
        <dbReference type="ARBA" id="ARBA00022692"/>
    </source>
</evidence>
<feature type="transmembrane region" description="Helical" evidence="6">
    <location>
        <begin position="95"/>
        <end position="117"/>
    </location>
</feature>
<feature type="compositionally biased region" description="Basic and acidic residues" evidence="5">
    <location>
        <begin position="607"/>
        <end position="620"/>
    </location>
</feature>
<reference evidence="7" key="1">
    <citation type="submission" date="2022-12" db="EMBL/GenBank/DDBJ databases">
        <title>Genome assemblies of Blomia tropicalis.</title>
        <authorList>
            <person name="Cui Y."/>
        </authorList>
    </citation>
    <scope>NUCLEOTIDE SEQUENCE</scope>
    <source>
        <tissue evidence="7">Adult mites</tissue>
    </source>
</reference>
<dbReference type="PANTHER" id="PTHR23507:SF1">
    <property type="entry name" value="FI18259P1-RELATED"/>
    <property type="match status" value="1"/>
</dbReference>
<feature type="transmembrane region" description="Helical" evidence="6">
    <location>
        <begin position="204"/>
        <end position="221"/>
    </location>
</feature>
<dbReference type="Proteomes" id="UP001142055">
    <property type="component" value="Chromosome 2"/>
</dbReference>
<dbReference type="GO" id="GO:0016020">
    <property type="term" value="C:membrane"/>
    <property type="evidence" value="ECO:0007669"/>
    <property type="project" value="UniProtKB-SubCell"/>
</dbReference>
<evidence type="ECO:0000256" key="1">
    <source>
        <dbReference type="ARBA" id="ARBA00004141"/>
    </source>
</evidence>
<dbReference type="EMBL" id="JAPWDV010000002">
    <property type="protein sequence ID" value="KAJ6220718.1"/>
    <property type="molecule type" value="Genomic_DNA"/>
</dbReference>
<gene>
    <name evidence="7" type="ORF">RDWZM_006530</name>
</gene>
<keyword evidence="8" id="KW-1185">Reference proteome</keyword>
<proteinExistence type="predicted"/>
<evidence type="ECO:0000256" key="3">
    <source>
        <dbReference type="ARBA" id="ARBA00022989"/>
    </source>
</evidence>
<feature type="transmembrane region" description="Helical" evidence="6">
    <location>
        <begin position="344"/>
        <end position="368"/>
    </location>
</feature>
<dbReference type="PRINTS" id="PR01217">
    <property type="entry name" value="PRICHEXTENSN"/>
</dbReference>
<sequence>MFRIVHHLPLFVSAIAISMLIQDKTCLVTYGQNVNFCLNIQNQVLNATEDSIRDKILAETTRFNNYKNLIECLPMFVWSMFVGSFLDQSPNGTSIILALNIFGNVFSLLIHILNMFVYESSPYYMIIASLSITFTGGIISLLTTTYRYITINTEEKSRNLKFVVLEIIYVIGIAIAMYVGGQLLTNRTNIDSANPQLRTYGRNFMVSIIFDLLSALALFGLNKVCNPGLSPIVDTKDLVAELEDDFVFQEVESLLNEQYAEMNNNYDSISTNDRPIVPLKRKLSNRNSGHDSVDQYRVALRQQINLNQNQSLKHFFKSLFNLENARQTIHAFIKSRPYHARLQIFLLFLILFLQVLTTQGMSGVLLQFSEKVYHWDSTTYSTVSAFTQIVSMLLLAVGSALLVKQMKLSDGTLIIISQLSSFCRNILMGTFLSPFAYFLSIIIDKDVNKLNNLRYGYIDDNRPNRLRSSRIRHGDPYYNSSPHQHSSFRRTSRERHYNRNSPPYEDRFDTSPSDAPHSSRSTLINHSSKDHAGTYIPSPPTRGRKKKSPKNYPAPQPPPPPPPPPPANFMNLPPATGNYQPVQDQPPPPPRKLISPRPGGEAPFMSELRKRIAKLKKDSQGEQNNVAPSEPAEDESDNSSAQNPVPGGAVNAFIQQQTTNSNSNGTEPERKPGIASQARALELALQRGQKASPPKRPKNPPPPPPVQRPRNPPPPPPTLNPEVPATEPPVPPPRRKRKSPAKPPPPPPPTTGPPPPPPPPPANFMNLPPAGGIQPQNEPPPPRPQKRVISPPVRTEDAFINELKERIQKFKKDSEEESSPASNGKASDSDNST</sequence>
<evidence type="ECO:0000256" key="6">
    <source>
        <dbReference type="SAM" id="Phobius"/>
    </source>
</evidence>
<dbReference type="PANTHER" id="PTHR23507">
    <property type="entry name" value="ZGC:174356"/>
    <property type="match status" value="1"/>
</dbReference>
<protein>
    <submittedName>
        <fullName evidence="7">Uncharacterized protein</fullName>
    </submittedName>
</protein>
<keyword evidence="4 6" id="KW-0472">Membrane</keyword>
<feature type="compositionally biased region" description="Pro residues" evidence="5">
    <location>
        <begin position="699"/>
        <end position="719"/>
    </location>
</feature>
<feature type="compositionally biased region" description="Pro residues" evidence="5">
    <location>
        <begin position="741"/>
        <end position="762"/>
    </location>
</feature>
<comment type="subcellular location">
    <subcellularLocation>
        <location evidence="1">Membrane</location>
        <topology evidence="1">Multi-pass membrane protein</topology>
    </subcellularLocation>
</comment>
<feature type="compositionally biased region" description="Polar residues" evidence="5">
    <location>
        <begin position="819"/>
        <end position="833"/>
    </location>
</feature>
<evidence type="ECO:0000256" key="4">
    <source>
        <dbReference type="ARBA" id="ARBA00023136"/>
    </source>
</evidence>
<dbReference type="InterPro" id="IPR036259">
    <property type="entry name" value="MFS_trans_sf"/>
</dbReference>
<accession>A0A9Q0RLV0</accession>
<feature type="compositionally biased region" description="Low complexity" evidence="5">
    <location>
        <begin position="568"/>
        <end position="583"/>
    </location>
</feature>
<keyword evidence="2 6" id="KW-0812">Transmembrane</keyword>
<dbReference type="AlphaFoldDB" id="A0A9Q0RLV0"/>
<feature type="compositionally biased region" description="Basic and acidic residues" evidence="5">
    <location>
        <begin position="794"/>
        <end position="814"/>
    </location>
</feature>
<feature type="compositionally biased region" description="Pro residues" evidence="5">
    <location>
        <begin position="552"/>
        <end position="567"/>
    </location>
</feature>